<name>Q2T4D0_BURTA</name>
<dbReference type="Proteomes" id="UP000001930">
    <property type="component" value="Chromosome II"/>
</dbReference>
<dbReference type="AlphaFoldDB" id="Q2T4D0"/>
<dbReference type="EMBL" id="CP000085">
    <property type="protein sequence ID" value="ABC33972.1"/>
    <property type="molecule type" value="Genomic_DNA"/>
</dbReference>
<protein>
    <submittedName>
        <fullName evidence="1">Uncharacterized protein</fullName>
    </submittedName>
</protein>
<proteinExistence type="predicted"/>
<evidence type="ECO:0000313" key="2">
    <source>
        <dbReference type="Proteomes" id="UP000001930"/>
    </source>
</evidence>
<organism evidence="1 2">
    <name type="scientific">Burkholderia thailandensis (strain ATCC 700388 / DSM 13276 / CCUG 48851 / CIP 106301 / E264)</name>
    <dbReference type="NCBI Taxonomy" id="271848"/>
    <lineage>
        <taxon>Bacteria</taxon>
        <taxon>Pseudomonadati</taxon>
        <taxon>Pseudomonadota</taxon>
        <taxon>Betaproteobacteria</taxon>
        <taxon>Burkholderiales</taxon>
        <taxon>Burkholderiaceae</taxon>
        <taxon>Burkholderia</taxon>
        <taxon>pseudomallei group</taxon>
    </lineage>
</organism>
<gene>
    <name evidence="1" type="ordered locus">BTH_II1775</name>
</gene>
<reference evidence="1 2" key="1">
    <citation type="journal article" date="2005" name="BMC Genomics">
        <title>Bacterial genome adaptation to niches: divergence of the potential virulence genes in three Burkholderia species of different survival strategies.</title>
        <authorList>
            <person name="Kim H.S."/>
            <person name="Schell M.A."/>
            <person name="Yu Y."/>
            <person name="Ulrich R.L."/>
            <person name="Sarria S.H."/>
            <person name="Nierman W.C."/>
            <person name="DeShazer D."/>
        </authorList>
    </citation>
    <scope>NUCLEOTIDE SEQUENCE [LARGE SCALE GENOMIC DNA]</scope>
    <source>
        <strain evidence="2">ATCC 700388 / DSM 13276 / CCUG 48851 / CIP 106301 / E264</strain>
    </source>
</reference>
<accession>Q2T4D0</accession>
<dbReference type="HOGENOM" id="CLU_3341454_0_0_4"/>
<evidence type="ECO:0000313" key="1">
    <source>
        <dbReference type="EMBL" id="ABC33972.1"/>
    </source>
</evidence>
<keyword evidence="2" id="KW-1185">Reference proteome</keyword>
<dbReference type="KEGG" id="bte:BTH_II1775"/>
<sequence>MEFSAVFSMKAEGVFSSNAEVRTLTAIVPYFLRIAMV</sequence>